<feature type="region of interest" description="Disordered" evidence="2">
    <location>
        <begin position="23"/>
        <end position="45"/>
    </location>
</feature>
<evidence type="ECO:0000256" key="1">
    <source>
        <dbReference type="SAM" id="Coils"/>
    </source>
</evidence>
<keyword evidence="1" id="KW-0175">Coiled coil</keyword>
<reference evidence="4" key="1">
    <citation type="submission" date="2017-02" db="UniProtKB">
        <authorList>
            <consortium name="WormBaseParasite"/>
        </authorList>
    </citation>
    <scope>IDENTIFICATION</scope>
</reference>
<dbReference type="WBParaSite" id="EEL_0000154201-mRNA-1">
    <property type="protein sequence ID" value="EEL_0000154201-mRNA-1"/>
    <property type="gene ID" value="EEL_0000154201"/>
</dbReference>
<evidence type="ECO:0000313" key="3">
    <source>
        <dbReference type="Proteomes" id="UP000050640"/>
    </source>
</evidence>
<organism evidence="3 4">
    <name type="scientific">Elaeophora elaphi</name>
    <dbReference type="NCBI Taxonomy" id="1147741"/>
    <lineage>
        <taxon>Eukaryota</taxon>
        <taxon>Metazoa</taxon>
        <taxon>Ecdysozoa</taxon>
        <taxon>Nematoda</taxon>
        <taxon>Chromadorea</taxon>
        <taxon>Rhabditida</taxon>
        <taxon>Spirurina</taxon>
        <taxon>Spiruromorpha</taxon>
        <taxon>Filarioidea</taxon>
        <taxon>Onchocercidae</taxon>
        <taxon>Elaeophora</taxon>
    </lineage>
</organism>
<accession>A0A0R3RJ83</accession>
<feature type="compositionally biased region" description="Polar residues" evidence="2">
    <location>
        <begin position="26"/>
        <end position="45"/>
    </location>
</feature>
<dbReference type="Proteomes" id="UP000050640">
    <property type="component" value="Unplaced"/>
</dbReference>
<sequence length="536" mass="61051">LQNFQDDKTALQKLVLNTAKDETKKTVTSINATNRPTSALSTASSNLGLKNDKAAFRKSVLNMAKDETKRTDTPTSATSKSASTESSRPTSALSTASSNSGQKEDKSALRKSVMNMTKDEAIKARALEQATNSLTLQEKSKRNARKSGIVNALSAKFNSQEAESNTFTYKRSRMLTEKNDERPKRTYGPIIKPIINDNFDKQIEEIRLKMKTGDKMLSSQFAELKQGIATVADDARRAILEQKHQELLIESDATLSKVGGNFKKWKENRMAEYQKQLEKQEQEMQRTKVSKMELVKTPTVAQPLTEPRKTVRRLKPSQQEVETISATPDFVTACKTMNSGHFSSNSLGNCASKVAEVPTKLFQSSSATSHQLISPLNAKIFLEEEKKSDSNTGKARKIINYEYFQVLGSTENREIRRYGTRNKTQELMNFAKDKETNDEQESKIYRQICMHRRNRYIRKPFDIDILLGYDKENSFEQFEALFAASGRDKRPIVDKNYKNAKRRRKENKKIWISELRDIDKIYRTSELRDIVNSARI</sequence>
<proteinExistence type="predicted"/>
<name>A0A0R3RJ83_9BILA</name>
<dbReference type="STRING" id="1147741.A0A0R3RJ83"/>
<dbReference type="AlphaFoldDB" id="A0A0R3RJ83"/>
<feature type="coiled-coil region" evidence="1">
    <location>
        <begin position="263"/>
        <end position="297"/>
    </location>
</feature>
<protein>
    <submittedName>
        <fullName evidence="4">INCENP_ARK-bind domain-containing protein</fullName>
    </submittedName>
</protein>
<keyword evidence="3" id="KW-1185">Reference proteome</keyword>
<evidence type="ECO:0000256" key="2">
    <source>
        <dbReference type="SAM" id="MobiDB-lite"/>
    </source>
</evidence>
<feature type="region of interest" description="Disordered" evidence="2">
    <location>
        <begin position="62"/>
        <end position="110"/>
    </location>
</feature>
<feature type="compositionally biased region" description="Low complexity" evidence="2">
    <location>
        <begin position="73"/>
        <end position="92"/>
    </location>
</feature>
<evidence type="ECO:0000313" key="4">
    <source>
        <dbReference type="WBParaSite" id="EEL_0000154201-mRNA-1"/>
    </source>
</evidence>